<evidence type="ECO:0000313" key="2">
    <source>
        <dbReference type="EMBL" id="KAL3764996.1"/>
    </source>
</evidence>
<name>A0ABD3MQ65_9STRA</name>
<dbReference type="AlphaFoldDB" id="A0ABD3MQ65"/>
<comment type="caution">
    <text evidence="2">The sequence shown here is derived from an EMBL/GenBank/DDBJ whole genome shotgun (WGS) entry which is preliminary data.</text>
</comment>
<protein>
    <submittedName>
        <fullName evidence="2">Uncharacterized protein</fullName>
    </submittedName>
</protein>
<feature type="transmembrane region" description="Helical" evidence="1">
    <location>
        <begin position="209"/>
        <end position="229"/>
    </location>
</feature>
<evidence type="ECO:0000313" key="3">
    <source>
        <dbReference type="Proteomes" id="UP001530315"/>
    </source>
</evidence>
<reference evidence="2 3" key="1">
    <citation type="submission" date="2024-10" db="EMBL/GenBank/DDBJ databases">
        <title>Updated reference genomes for cyclostephanoid diatoms.</title>
        <authorList>
            <person name="Roberts W.R."/>
            <person name="Alverson A.J."/>
        </authorList>
    </citation>
    <scope>NUCLEOTIDE SEQUENCE [LARGE SCALE GENOMIC DNA]</scope>
    <source>
        <strain evidence="2 3">AJA276-08</strain>
    </source>
</reference>
<feature type="transmembrane region" description="Helical" evidence="1">
    <location>
        <begin position="236"/>
        <end position="256"/>
    </location>
</feature>
<dbReference type="Proteomes" id="UP001530315">
    <property type="component" value="Unassembled WGS sequence"/>
</dbReference>
<feature type="transmembrane region" description="Helical" evidence="1">
    <location>
        <begin position="34"/>
        <end position="60"/>
    </location>
</feature>
<accession>A0ABD3MQ65</accession>
<feature type="transmembrane region" description="Helical" evidence="1">
    <location>
        <begin position="287"/>
        <end position="307"/>
    </location>
</feature>
<sequence>MCQSVSVPTTEKRHETSRLSRVWRMMHARRRSSFRAGTAVSLSSFATSLLVVAFACVASLRFSSWLPFVMPLGVASASSRTYVPAWYVYDVDNTRFDNTAWTYGTDYALTMIMLCISASCMTSGDDRSSLKLRIYSSALLACYGASTLAGGYAHQHYSGVDALNTVAFRSCWTATVGNVAFASAFMGLIGREVQVAFGVPGTMPLGPWWFWPVYGAYMAVACGLGYMSYKRPACDIFIAGITQFPTTAYCILALGLRKWPSSSSESSSSCGGDPASPIDLVRLPYRMMYYIGFVGNSPLLPMYPLLVQYSGMSLGAINALLHAWLMTMWGMQGISLIHLIKAIGSYESKVSKKC</sequence>
<feature type="transmembrane region" description="Helical" evidence="1">
    <location>
        <begin position="319"/>
        <end position="340"/>
    </location>
</feature>
<feature type="transmembrane region" description="Helical" evidence="1">
    <location>
        <begin position="134"/>
        <end position="154"/>
    </location>
</feature>
<gene>
    <name evidence="2" type="ORF">ACHAW5_001846</name>
</gene>
<organism evidence="2 3">
    <name type="scientific">Stephanodiscus triporus</name>
    <dbReference type="NCBI Taxonomy" id="2934178"/>
    <lineage>
        <taxon>Eukaryota</taxon>
        <taxon>Sar</taxon>
        <taxon>Stramenopiles</taxon>
        <taxon>Ochrophyta</taxon>
        <taxon>Bacillariophyta</taxon>
        <taxon>Coscinodiscophyceae</taxon>
        <taxon>Thalassiosirophycidae</taxon>
        <taxon>Stephanodiscales</taxon>
        <taxon>Stephanodiscaceae</taxon>
        <taxon>Stephanodiscus</taxon>
    </lineage>
</organism>
<proteinExistence type="predicted"/>
<keyword evidence="3" id="KW-1185">Reference proteome</keyword>
<dbReference type="EMBL" id="JALLAZ020001760">
    <property type="protein sequence ID" value="KAL3764996.1"/>
    <property type="molecule type" value="Genomic_DNA"/>
</dbReference>
<keyword evidence="1" id="KW-0812">Transmembrane</keyword>
<keyword evidence="1" id="KW-0472">Membrane</keyword>
<evidence type="ECO:0000256" key="1">
    <source>
        <dbReference type="SAM" id="Phobius"/>
    </source>
</evidence>
<keyword evidence="1" id="KW-1133">Transmembrane helix</keyword>